<dbReference type="PANTHER" id="PTHR10091:SF49">
    <property type="entry name" value="ALDOSE 1-EPIMERASE"/>
    <property type="match status" value="1"/>
</dbReference>
<reference evidence="6 7" key="1">
    <citation type="submission" date="2024-09" db="EMBL/GenBank/DDBJ databases">
        <authorList>
            <person name="Sun Q."/>
            <person name="Mori K."/>
        </authorList>
    </citation>
    <scope>NUCLEOTIDE SEQUENCE [LARGE SCALE GENOMIC DNA]</scope>
    <source>
        <strain evidence="6 7">TBRC 4938</strain>
    </source>
</reference>
<dbReference type="Gene3D" id="2.70.98.10">
    <property type="match status" value="1"/>
</dbReference>
<dbReference type="InterPro" id="IPR014718">
    <property type="entry name" value="GH-type_carb-bd"/>
</dbReference>
<sequence>MSDQGFEVFGTTEKGEPVYRVKIAGGGLTANVITWGAAIQDLRLDGHQPPLVLGFETFDPYPVHSPYFGATPGRCANRISAGRFVLDGKQYQLETNQPGIGHLHGGTDGIGRSNWTIVEHAADKVVLRIVDPDGRAGYPGNCTVTATYHLEDGGVLSVVYEATTDQPTLANICQHSYFNLDGREDALGHDIMIAADHLVDVDEKQLPTGRLMAVAGTPFDLREMGPMKRFDGDRQVLFDHNYCLSAGRVEKRSVALARSIYSGVSMEMRTTEPGVQLYAAFKLQELPVPGLEGRRYGPFAGFCLETQVWPDAINHPGFPNAVLRPGEVLRQETDYVFSKQ</sequence>
<proteinExistence type="inferred from homology"/>
<dbReference type="SUPFAM" id="SSF74650">
    <property type="entry name" value="Galactose mutarotase-like"/>
    <property type="match status" value="1"/>
</dbReference>
<comment type="pathway">
    <text evidence="1 5">Carbohydrate metabolism; hexose metabolism.</text>
</comment>
<dbReference type="InterPro" id="IPR015443">
    <property type="entry name" value="Aldose_1-epimerase"/>
</dbReference>
<evidence type="ECO:0000256" key="4">
    <source>
        <dbReference type="ARBA" id="ARBA00023277"/>
    </source>
</evidence>
<evidence type="ECO:0000313" key="7">
    <source>
        <dbReference type="Proteomes" id="UP001589692"/>
    </source>
</evidence>
<dbReference type="Proteomes" id="UP001589692">
    <property type="component" value="Unassembled WGS sequence"/>
</dbReference>
<dbReference type="CDD" id="cd09019">
    <property type="entry name" value="galactose_mutarotase_like"/>
    <property type="match status" value="1"/>
</dbReference>
<evidence type="ECO:0000313" key="6">
    <source>
        <dbReference type="EMBL" id="MFB9949754.1"/>
    </source>
</evidence>
<dbReference type="Pfam" id="PF01263">
    <property type="entry name" value="Aldose_epim"/>
    <property type="match status" value="1"/>
</dbReference>
<comment type="catalytic activity">
    <reaction evidence="5">
        <text>alpha-D-glucose = beta-D-glucose</text>
        <dbReference type="Rhea" id="RHEA:10264"/>
        <dbReference type="ChEBI" id="CHEBI:15903"/>
        <dbReference type="ChEBI" id="CHEBI:17925"/>
        <dbReference type="EC" id="5.1.3.3"/>
    </reaction>
</comment>
<comment type="similarity">
    <text evidence="2 5">Belongs to the aldose epimerase family.</text>
</comment>
<keyword evidence="3 5" id="KW-0413">Isomerase</keyword>
<evidence type="ECO:0000256" key="1">
    <source>
        <dbReference type="ARBA" id="ARBA00005028"/>
    </source>
</evidence>
<dbReference type="InterPro" id="IPR047215">
    <property type="entry name" value="Galactose_mutarotase-like"/>
</dbReference>
<dbReference type="RefSeq" id="WP_377261138.1">
    <property type="nucleotide sequence ID" value="NZ_JBHMAA010000014.1"/>
</dbReference>
<dbReference type="PIRSF" id="PIRSF005096">
    <property type="entry name" value="GALM"/>
    <property type="match status" value="1"/>
</dbReference>
<evidence type="ECO:0000256" key="5">
    <source>
        <dbReference type="PIRNR" id="PIRNR005096"/>
    </source>
</evidence>
<name>A0ABV6AGK9_9HYPH</name>
<dbReference type="EMBL" id="JBHMAA010000014">
    <property type="protein sequence ID" value="MFB9949754.1"/>
    <property type="molecule type" value="Genomic_DNA"/>
</dbReference>
<comment type="caution">
    <text evidence="6">The sequence shown here is derived from an EMBL/GenBank/DDBJ whole genome shotgun (WGS) entry which is preliminary data.</text>
</comment>
<evidence type="ECO:0000256" key="2">
    <source>
        <dbReference type="ARBA" id="ARBA00006206"/>
    </source>
</evidence>
<dbReference type="EC" id="5.1.3.3" evidence="5"/>
<dbReference type="InterPro" id="IPR011013">
    <property type="entry name" value="Gal_mutarotase_sf_dom"/>
</dbReference>
<gene>
    <name evidence="6" type="ORF">ACFFP0_12890</name>
</gene>
<keyword evidence="7" id="KW-1185">Reference proteome</keyword>
<organism evidence="6 7">
    <name type="scientific">Rhizobium puerariae</name>
    <dbReference type="NCBI Taxonomy" id="1585791"/>
    <lineage>
        <taxon>Bacteria</taxon>
        <taxon>Pseudomonadati</taxon>
        <taxon>Pseudomonadota</taxon>
        <taxon>Alphaproteobacteria</taxon>
        <taxon>Hyphomicrobiales</taxon>
        <taxon>Rhizobiaceae</taxon>
        <taxon>Rhizobium/Agrobacterium group</taxon>
        <taxon>Rhizobium</taxon>
    </lineage>
</organism>
<dbReference type="PANTHER" id="PTHR10091">
    <property type="entry name" value="ALDOSE-1-EPIMERASE"/>
    <property type="match status" value="1"/>
</dbReference>
<dbReference type="InterPro" id="IPR008183">
    <property type="entry name" value="Aldose_1/G6P_1-epimerase"/>
</dbReference>
<keyword evidence="4 5" id="KW-0119">Carbohydrate metabolism</keyword>
<protein>
    <recommendedName>
        <fullName evidence="5">Aldose 1-epimerase</fullName>
        <ecNumber evidence="5">5.1.3.3</ecNumber>
    </recommendedName>
</protein>
<accession>A0ABV6AGK9</accession>
<dbReference type="GO" id="GO:0016853">
    <property type="term" value="F:isomerase activity"/>
    <property type="evidence" value="ECO:0007669"/>
    <property type="project" value="UniProtKB-KW"/>
</dbReference>
<evidence type="ECO:0000256" key="3">
    <source>
        <dbReference type="ARBA" id="ARBA00023235"/>
    </source>
</evidence>